<sequence length="127" mass="15134">MDNYFKVCPAKMDDGHYLTDYRQADTREQYIKNINGIVRDDDYRLFLQKNAEKILDREWEITRKLQSCSTYTCFHNYPTVVNPGQLNEELNVYNAVKTNKINQSNPAYPKCAKYQDYRLTHTPKAFY</sequence>
<accession>A0A2H4UUF4</accession>
<gene>
    <name evidence="1" type="ORF">BMW23_0444</name>
</gene>
<keyword evidence="2" id="KW-1185">Reference proteome</keyword>
<dbReference type="Proteomes" id="UP000240325">
    <property type="component" value="Segment"/>
</dbReference>
<dbReference type="EMBL" id="MF782455">
    <property type="protein sequence ID" value="ATZ80496.1"/>
    <property type="molecule type" value="Genomic_DNA"/>
</dbReference>
<reference evidence="1" key="1">
    <citation type="journal article" date="2017" name="Elife">
        <title>The kinetoplastid-infecting Bodo saltans virus (BsV), a window into the most abundant giant viruses in the sea.</title>
        <authorList>
            <person name="Deeg C.M."/>
            <person name="Chow C.-E.T."/>
            <person name="Suttle C.A."/>
        </authorList>
    </citation>
    <scope>NUCLEOTIDE SEQUENCE</scope>
    <source>
        <strain evidence="1">NG1</strain>
    </source>
</reference>
<proteinExistence type="predicted"/>
<organism evidence="1">
    <name type="scientific">Bodo saltans virus</name>
    <dbReference type="NCBI Taxonomy" id="2024608"/>
    <lineage>
        <taxon>Viruses</taxon>
        <taxon>Varidnaviria</taxon>
        <taxon>Bamfordvirae</taxon>
        <taxon>Nucleocytoviricota</taxon>
        <taxon>Megaviricetes</taxon>
        <taxon>Imitervirales</taxon>
        <taxon>Mimiviridae</taxon>
        <taxon>Klosneuvirinae</taxon>
        <taxon>Theiavirus</taxon>
        <taxon>Theiavirus salishense</taxon>
    </lineage>
</organism>
<protein>
    <submittedName>
        <fullName evidence="1">Uncharacterized protein</fullName>
    </submittedName>
</protein>
<evidence type="ECO:0000313" key="2">
    <source>
        <dbReference type="Proteomes" id="UP000240325"/>
    </source>
</evidence>
<evidence type="ECO:0000313" key="1">
    <source>
        <dbReference type="EMBL" id="ATZ80496.1"/>
    </source>
</evidence>
<name>A0A2H4UUF4_9VIRU</name>